<dbReference type="AlphaFoldDB" id="A0A378UV20"/>
<sequence length="156" mass="16135">MPTLPVRTTAPYGVDTASARIAACSSGTLSGTRVRPTAWASVYSAHAPSYANAINWIRMQLAMSPRLQFGQAIHGRPAATMTRSPSAQPVTSGPSLAMVPEASCPWVTTGACAGKVPLIKLRSEWQIPQNATLTRTSPGPGSGIGTSSTTTLLVSA</sequence>
<evidence type="ECO:0000256" key="1">
    <source>
        <dbReference type="SAM" id="MobiDB-lite"/>
    </source>
</evidence>
<gene>
    <name evidence="2" type="ORF">NCTC1542_03352</name>
</gene>
<evidence type="ECO:0000313" key="3">
    <source>
        <dbReference type="Proteomes" id="UP000255389"/>
    </source>
</evidence>
<reference evidence="2 3" key="1">
    <citation type="submission" date="2018-06" db="EMBL/GenBank/DDBJ databases">
        <authorList>
            <consortium name="Pathogen Informatics"/>
            <person name="Doyle S."/>
        </authorList>
    </citation>
    <scope>NUCLEOTIDE SEQUENCE [LARGE SCALE GENOMIC DNA]</scope>
    <source>
        <strain evidence="2 3">NCTC1542</strain>
    </source>
</reference>
<evidence type="ECO:0000313" key="2">
    <source>
        <dbReference type="EMBL" id="STZ88568.1"/>
    </source>
</evidence>
<proteinExistence type="predicted"/>
<feature type="region of interest" description="Disordered" evidence="1">
    <location>
        <begin position="131"/>
        <end position="150"/>
    </location>
</feature>
<dbReference type="EMBL" id="UGQY01000003">
    <property type="protein sequence ID" value="STZ88568.1"/>
    <property type="molecule type" value="Genomic_DNA"/>
</dbReference>
<dbReference type="Proteomes" id="UP000255389">
    <property type="component" value="Unassembled WGS sequence"/>
</dbReference>
<organism evidence="2 3">
    <name type="scientific">Mycolicibacterium fortuitum</name>
    <name type="common">Mycobacterium fortuitum</name>
    <dbReference type="NCBI Taxonomy" id="1766"/>
    <lineage>
        <taxon>Bacteria</taxon>
        <taxon>Bacillati</taxon>
        <taxon>Actinomycetota</taxon>
        <taxon>Actinomycetes</taxon>
        <taxon>Mycobacteriales</taxon>
        <taxon>Mycobacteriaceae</taxon>
        <taxon>Mycolicibacterium</taxon>
    </lineage>
</organism>
<accession>A0A378UV20</accession>
<name>A0A378UV20_MYCFO</name>
<protein>
    <submittedName>
        <fullName evidence="2">Uncharacterized protein</fullName>
    </submittedName>
</protein>
<feature type="compositionally biased region" description="Low complexity" evidence="1">
    <location>
        <begin position="134"/>
        <end position="150"/>
    </location>
</feature>